<name>A0A8X6SKA9_TRICX</name>
<sequence length="93" mass="10585">MYTTTKLTVCPFSNKHSAALMSLNIMTNGFRAKRSSAGCLLELDPHQHARNFNYSDIINNFIDYEDGQEERNSLRADKTRGDPAFHQIGKEFS</sequence>
<gene>
    <name evidence="2" type="ORF">TNCV_665931</name>
</gene>
<evidence type="ECO:0000313" key="3">
    <source>
        <dbReference type="Proteomes" id="UP000887159"/>
    </source>
</evidence>
<keyword evidence="3" id="KW-1185">Reference proteome</keyword>
<protein>
    <submittedName>
        <fullName evidence="2">Uncharacterized protein</fullName>
    </submittedName>
</protein>
<reference evidence="2" key="1">
    <citation type="submission" date="2020-08" db="EMBL/GenBank/DDBJ databases">
        <title>Multicomponent nature underlies the extraordinary mechanical properties of spider dragline silk.</title>
        <authorList>
            <person name="Kono N."/>
            <person name="Nakamura H."/>
            <person name="Mori M."/>
            <person name="Yoshida Y."/>
            <person name="Ohtoshi R."/>
            <person name="Malay A.D."/>
            <person name="Moran D.A.P."/>
            <person name="Tomita M."/>
            <person name="Numata K."/>
            <person name="Arakawa K."/>
        </authorList>
    </citation>
    <scope>NUCLEOTIDE SEQUENCE</scope>
</reference>
<dbReference type="Proteomes" id="UP000887159">
    <property type="component" value="Unassembled WGS sequence"/>
</dbReference>
<organism evidence="2 3">
    <name type="scientific">Trichonephila clavipes</name>
    <name type="common">Golden silk orbweaver</name>
    <name type="synonym">Nephila clavipes</name>
    <dbReference type="NCBI Taxonomy" id="2585209"/>
    <lineage>
        <taxon>Eukaryota</taxon>
        <taxon>Metazoa</taxon>
        <taxon>Ecdysozoa</taxon>
        <taxon>Arthropoda</taxon>
        <taxon>Chelicerata</taxon>
        <taxon>Arachnida</taxon>
        <taxon>Araneae</taxon>
        <taxon>Araneomorphae</taxon>
        <taxon>Entelegynae</taxon>
        <taxon>Araneoidea</taxon>
        <taxon>Nephilidae</taxon>
        <taxon>Trichonephila</taxon>
    </lineage>
</organism>
<evidence type="ECO:0000313" key="2">
    <source>
        <dbReference type="EMBL" id="GFY13030.1"/>
    </source>
</evidence>
<proteinExistence type="predicted"/>
<accession>A0A8X6SKA9</accession>
<evidence type="ECO:0000256" key="1">
    <source>
        <dbReference type="SAM" id="MobiDB-lite"/>
    </source>
</evidence>
<dbReference type="EMBL" id="BMAU01021319">
    <property type="protein sequence ID" value="GFY13030.1"/>
    <property type="molecule type" value="Genomic_DNA"/>
</dbReference>
<dbReference type="AlphaFoldDB" id="A0A8X6SKA9"/>
<comment type="caution">
    <text evidence="2">The sequence shown here is derived from an EMBL/GenBank/DDBJ whole genome shotgun (WGS) entry which is preliminary data.</text>
</comment>
<feature type="region of interest" description="Disordered" evidence="1">
    <location>
        <begin position="69"/>
        <end position="93"/>
    </location>
</feature>